<dbReference type="HOGENOM" id="CLU_078147_2_1_2"/>
<keyword evidence="1" id="KW-0949">S-adenosyl-L-methionine</keyword>
<dbReference type="PANTHER" id="PTHR11228:SF27">
    <property type="entry name" value="GLYCYL-RADICAL ENZYME ACTIVATING ENZYME MJ1227-RELATED"/>
    <property type="match status" value="1"/>
</dbReference>
<dbReference type="STRING" id="399550.Smar_1079"/>
<dbReference type="InterPro" id="IPR012840">
    <property type="entry name" value="NrdG2"/>
</dbReference>
<dbReference type="SUPFAM" id="SSF102114">
    <property type="entry name" value="Radical SAM enzymes"/>
    <property type="match status" value="1"/>
</dbReference>
<keyword evidence="2" id="KW-0479">Metal-binding</keyword>
<keyword evidence="4" id="KW-0411">Iron-sulfur</keyword>
<dbReference type="SFLD" id="SFLDS00029">
    <property type="entry name" value="Radical_SAM"/>
    <property type="match status" value="1"/>
</dbReference>
<organism evidence="6 7">
    <name type="scientific">Staphylothermus marinus (strain ATCC 43588 / DSM 3639 / JCM 9404 / F1)</name>
    <dbReference type="NCBI Taxonomy" id="399550"/>
    <lineage>
        <taxon>Archaea</taxon>
        <taxon>Thermoproteota</taxon>
        <taxon>Thermoprotei</taxon>
        <taxon>Desulfurococcales</taxon>
        <taxon>Desulfurococcaceae</taxon>
        <taxon>Staphylothermus</taxon>
    </lineage>
</organism>
<dbReference type="GO" id="GO:0051536">
    <property type="term" value="F:iron-sulfur cluster binding"/>
    <property type="evidence" value="ECO:0007669"/>
    <property type="project" value="UniProtKB-KW"/>
</dbReference>
<evidence type="ECO:0000256" key="2">
    <source>
        <dbReference type="ARBA" id="ARBA00022723"/>
    </source>
</evidence>
<keyword evidence="7" id="KW-1185">Reference proteome</keyword>
<evidence type="ECO:0000256" key="1">
    <source>
        <dbReference type="ARBA" id="ARBA00022691"/>
    </source>
</evidence>
<gene>
    <name evidence="6" type="ordered locus">Smar_1079</name>
</gene>
<dbReference type="InterPro" id="IPR007197">
    <property type="entry name" value="rSAM"/>
</dbReference>
<dbReference type="InterPro" id="IPR050377">
    <property type="entry name" value="Radical_SAM_PqqE_MftC-like"/>
</dbReference>
<dbReference type="AlphaFoldDB" id="A3DNG7"/>
<dbReference type="GO" id="GO:0003824">
    <property type="term" value="F:catalytic activity"/>
    <property type="evidence" value="ECO:0007669"/>
    <property type="project" value="InterPro"/>
</dbReference>
<protein>
    <submittedName>
        <fullName evidence="6">Anaerobic ribonucleoside-triphosphate reductase activating protein</fullName>
    </submittedName>
</protein>
<dbReference type="SFLD" id="SFLDG01094">
    <property type="entry name" value="Uncharacterised_Radical_SAM_Su"/>
    <property type="match status" value="1"/>
</dbReference>
<reference evidence="6 7" key="2">
    <citation type="journal article" date="2009" name="Stand. Genomic Sci.">
        <title>Complete genome sequence of Staphylothermus marinus Stetter and Fiala 1986 type strain F1.</title>
        <authorList>
            <person name="Anderson I.J."/>
            <person name="Sun H."/>
            <person name="Lapidus A."/>
            <person name="Copeland A."/>
            <person name="Glavina Del Rio T."/>
            <person name="Tice H."/>
            <person name="Dalin E."/>
            <person name="Lucas S."/>
            <person name="Barry K."/>
            <person name="Land M."/>
            <person name="Richardson P."/>
            <person name="Huber H."/>
            <person name="Kyrpides N.C."/>
        </authorList>
    </citation>
    <scope>NUCLEOTIDE SEQUENCE [LARGE SCALE GENOMIC DNA]</scope>
    <source>
        <strain evidence="7">ATCC 43588 / DSM 3639 / JCM 9404 / F1</strain>
    </source>
</reference>
<dbReference type="InterPro" id="IPR058240">
    <property type="entry name" value="rSAM_sf"/>
</dbReference>
<dbReference type="GeneID" id="4906586"/>
<dbReference type="RefSeq" id="WP_011839368.1">
    <property type="nucleotide sequence ID" value="NC_009033.1"/>
</dbReference>
<evidence type="ECO:0000259" key="5">
    <source>
        <dbReference type="PROSITE" id="PS51918"/>
    </source>
</evidence>
<dbReference type="PANTHER" id="PTHR11228">
    <property type="entry name" value="RADICAL SAM DOMAIN PROTEIN"/>
    <property type="match status" value="1"/>
</dbReference>
<dbReference type="GO" id="GO:0046872">
    <property type="term" value="F:metal ion binding"/>
    <property type="evidence" value="ECO:0007669"/>
    <property type="project" value="UniProtKB-KW"/>
</dbReference>
<evidence type="ECO:0000313" key="6">
    <source>
        <dbReference type="EMBL" id="ABN70177.1"/>
    </source>
</evidence>
<sequence length="267" mass="31004">MSITTEQFSEIKHRNIYLIGSGWKPISMIDVYNSVTFTLWLCGCNLKCPFCHNWMLAINHPSTCRYLDINKLIEELESARILIDYLHVTGGEPLIQYRELEKILSLAKNNIGVNISINTNFTLYKPLKHLIDSGIVDHLATDLKIPYDLLYGHSKEVADTLWKLFIKSLALVSEYNVPLELRIPVMKNINIKIFRKYLAEALDKLDKHNNYYVIIQPLLGPPITNPRNPEWCRKYCDPDKHTLYLIKNELENMGIQRLIVRETLSFG</sequence>
<dbReference type="Gene3D" id="3.20.20.70">
    <property type="entry name" value="Aldolase class I"/>
    <property type="match status" value="1"/>
</dbReference>
<evidence type="ECO:0000256" key="4">
    <source>
        <dbReference type="ARBA" id="ARBA00023014"/>
    </source>
</evidence>
<dbReference type="OrthoDB" id="371936at2157"/>
<accession>A3DNG7</accession>
<evidence type="ECO:0000313" key="7">
    <source>
        <dbReference type="Proteomes" id="UP000000254"/>
    </source>
</evidence>
<dbReference type="Proteomes" id="UP000000254">
    <property type="component" value="Chromosome"/>
</dbReference>
<name>A3DNG7_STAMF</name>
<dbReference type="eggNOG" id="arCOG00952">
    <property type="taxonomic scope" value="Archaea"/>
</dbReference>
<evidence type="ECO:0000256" key="3">
    <source>
        <dbReference type="ARBA" id="ARBA00023004"/>
    </source>
</evidence>
<dbReference type="InterPro" id="IPR013785">
    <property type="entry name" value="Aldolase_TIM"/>
</dbReference>
<dbReference type="EMBL" id="CP000575">
    <property type="protein sequence ID" value="ABN70177.1"/>
    <property type="molecule type" value="Genomic_DNA"/>
</dbReference>
<dbReference type="KEGG" id="smr:Smar_1079"/>
<dbReference type="Pfam" id="PF04055">
    <property type="entry name" value="Radical_SAM"/>
    <property type="match status" value="1"/>
</dbReference>
<keyword evidence="3" id="KW-0408">Iron</keyword>
<feature type="domain" description="Radical SAM core" evidence="5">
    <location>
        <begin position="27"/>
        <end position="262"/>
    </location>
</feature>
<dbReference type="NCBIfam" id="TIGR02495">
    <property type="entry name" value="NrdG2"/>
    <property type="match status" value="1"/>
</dbReference>
<proteinExistence type="predicted"/>
<dbReference type="CDD" id="cd01335">
    <property type="entry name" value="Radical_SAM"/>
    <property type="match status" value="1"/>
</dbReference>
<dbReference type="PROSITE" id="PS51918">
    <property type="entry name" value="RADICAL_SAM"/>
    <property type="match status" value="1"/>
</dbReference>
<reference evidence="7" key="1">
    <citation type="journal article" date="2009" name="BMC Genomics">
        <title>The complete genome sequence of Staphylothermus marinus reveals differences in sulfur metabolism among heterotrophic Crenarchaeota.</title>
        <authorList>
            <person name="Anderson I.J."/>
            <person name="Dharmarajan L."/>
            <person name="Rodriguez J."/>
            <person name="Hooper S."/>
            <person name="Porat I."/>
            <person name="Ulrich L.E."/>
            <person name="Elkins J.G."/>
            <person name="Mavromatis K."/>
            <person name="Sun H."/>
            <person name="Land M."/>
            <person name="Lapidus A."/>
            <person name="Lucas S."/>
            <person name="Barry K."/>
            <person name="Huber H."/>
            <person name="Zhulin I.B."/>
            <person name="Whitman W.B."/>
            <person name="Mukhopadhyay B."/>
            <person name="Woese C."/>
            <person name="Bristow J."/>
            <person name="Kyrpides N."/>
        </authorList>
    </citation>
    <scope>NUCLEOTIDE SEQUENCE [LARGE SCALE GENOMIC DNA]</scope>
    <source>
        <strain evidence="7">ATCC 43588 / DSM 3639 / JCM 9404 / F1</strain>
    </source>
</reference>